<evidence type="ECO:0000256" key="5">
    <source>
        <dbReference type="ARBA" id="ARBA00022723"/>
    </source>
</evidence>
<dbReference type="InterPro" id="IPR048962">
    <property type="entry name" value="ARIH1-like_UBL"/>
</dbReference>
<keyword evidence="8" id="KW-0833">Ubl conjugation pathway</keyword>
<evidence type="ECO:0000256" key="4">
    <source>
        <dbReference type="ARBA" id="ARBA00022679"/>
    </source>
</evidence>
<evidence type="ECO:0000256" key="6">
    <source>
        <dbReference type="ARBA" id="ARBA00022737"/>
    </source>
</evidence>
<proteinExistence type="inferred from homology"/>
<keyword evidence="9" id="KW-0862">Zinc</keyword>
<keyword evidence="6" id="KW-0677">Repeat</keyword>
<evidence type="ECO:0000256" key="3">
    <source>
        <dbReference type="ARBA" id="ARBA00012251"/>
    </source>
</evidence>
<dbReference type="Proteomes" id="UP001174909">
    <property type="component" value="Unassembled WGS sequence"/>
</dbReference>
<dbReference type="EC" id="2.3.2.31" evidence="3"/>
<dbReference type="InterPro" id="IPR001841">
    <property type="entry name" value="Znf_RING"/>
</dbReference>
<dbReference type="SMART" id="SM00647">
    <property type="entry name" value="IBR"/>
    <property type="match status" value="2"/>
</dbReference>
<evidence type="ECO:0000256" key="2">
    <source>
        <dbReference type="ARBA" id="ARBA00005884"/>
    </source>
</evidence>
<dbReference type="GO" id="GO:0008270">
    <property type="term" value="F:zinc ion binding"/>
    <property type="evidence" value="ECO:0007669"/>
    <property type="project" value="UniProtKB-KW"/>
</dbReference>
<dbReference type="InterPro" id="IPR031127">
    <property type="entry name" value="E3_UB_ligase_RBR"/>
</dbReference>
<dbReference type="FunFam" id="3.30.40.10:FF:000019">
    <property type="entry name" value="RBR-type E3 ubiquitin transferase"/>
    <property type="match status" value="1"/>
</dbReference>
<dbReference type="Pfam" id="PF22191">
    <property type="entry name" value="IBR_1"/>
    <property type="match status" value="1"/>
</dbReference>
<name>A0AA35SIE2_GEOBA</name>
<dbReference type="Pfam" id="PF21235">
    <property type="entry name" value="UBA_ARI1"/>
    <property type="match status" value="1"/>
</dbReference>
<dbReference type="GO" id="GO:0016567">
    <property type="term" value="P:protein ubiquitination"/>
    <property type="evidence" value="ECO:0007669"/>
    <property type="project" value="InterPro"/>
</dbReference>
<evidence type="ECO:0000256" key="10">
    <source>
        <dbReference type="PROSITE-ProRule" id="PRU00175"/>
    </source>
</evidence>
<dbReference type="SUPFAM" id="SSF57850">
    <property type="entry name" value="RING/U-box"/>
    <property type="match status" value="3"/>
</dbReference>
<dbReference type="Gene3D" id="3.30.40.10">
    <property type="entry name" value="Zinc/RING finger domain, C3HC4 (zinc finger)"/>
    <property type="match status" value="1"/>
</dbReference>
<dbReference type="PROSITE" id="PS50089">
    <property type="entry name" value="ZF_RING_2"/>
    <property type="match status" value="1"/>
</dbReference>
<organism evidence="14 15">
    <name type="scientific">Geodia barretti</name>
    <name type="common">Barrett's horny sponge</name>
    <dbReference type="NCBI Taxonomy" id="519541"/>
    <lineage>
        <taxon>Eukaryota</taxon>
        <taxon>Metazoa</taxon>
        <taxon>Porifera</taxon>
        <taxon>Demospongiae</taxon>
        <taxon>Heteroscleromorpha</taxon>
        <taxon>Tetractinellida</taxon>
        <taxon>Astrophorina</taxon>
        <taxon>Geodiidae</taxon>
        <taxon>Geodia</taxon>
    </lineage>
</organism>
<evidence type="ECO:0000313" key="15">
    <source>
        <dbReference type="Proteomes" id="UP001174909"/>
    </source>
</evidence>
<dbReference type="CDD" id="cd20356">
    <property type="entry name" value="Rcat_RBR_HHARI-like"/>
    <property type="match status" value="1"/>
</dbReference>
<dbReference type="FunFam" id="1.20.120.1750:FF:000002">
    <property type="entry name" value="RBR-type E3 ubiquitin transferase"/>
    <property type="match status" value="1"/>
</dbReference>
<feature type="domain" description="RING-type" evidence="13">
    <location>
        <begin position="178"/>
        <end position="387"/>
    </location>
</feature>
<comment type="similarity">
    <text evidence="2">Belongs to the RBR family. Ariadne subfamily.</text>
</comment>
<gene>
    <name evidence="14" type="ORF">GBAR_LOCUS17014</name>
</gene>
<dbReference type="Gene3D" id="1.20.120.1750">
    <property type="match status" value="1"/>
</dbReference>
<dbReference type="SMART" id="SM00184">
    <property type="entry name" value="RING"/>
    <property type="match status" value="2"/>
</dbReference>
<dbReference type="InterPro" id="IPR002867">
    <property type="entry name" value="IBR_dom"/>
</dbReference>
<dbReference type="CDD" id="cd20343">
    <property type="entry name" value="BRcat_RBR_HHARI-like"/>
    <property type="match status" value="1"/>
</dbReference>
<evidence type="ECO:0000256" key="11">
    <source>
        <dbReference type="SAM" id="MobiDB-lite"/>
    </source>
</evidence>
<evidence type="ECO:0000256" key="1">
    <source>
        <dbReference type="ARBA" id="ARBA00001798"/>
    </source>
</evidence>
<dbReference type="Pfam" id="PF01485">
    <property type="entry name" value="IBR"/>
    <property type="match status" value="1"/>
</dbReference>
<evidence type="ECO:0000256" key="7">
    <source>
        <dbReference type="ARBA" id="ARBA00022771"/>
    </source>
</evidence>
<keyword evidence="4" id="KW-0808">Transferase</keyword>
<feature type="compositionally biased region" description="Basic and acidic residues" evidence="11">
    <location>
        <begin position="60"/>
        <end position="69"/>
    </location>
</feature>
<feature type="region of interest" description="Disordered" evidence="11">
    <location>
        <begin position="48"/>
        <end position="77"/>
    </location>
</feature>
<feature type="domain" description="RING-type" evidence="12">
    <location>
        <begin position="182"/>
        <end position="228"/>
    </location>
</feature>
<evidence type="ECO:0000256" key="9">
    <source>
        <dbReference type="ARBA" id="ARBA00022833"/>
    </source>
</evidence>
<dbReference type="EMBL" id="CASHTH010002455">
    <property type="protein sequence ID" value="CAI8030004.1"/>
    <property type="molecule type" value="Genomic_DNA"/>
</dbReference>
<reference evidence="14" key="1">
    <citation type="submission" date="2023-03" db="EMBL/GenBank/DDBJ databases">
        <authorList>
            <person name="Steffen K."/>
            <person name="Cardenas P."/>
        </authorList>
    </citation>
    <scope>NUCLEOTIDE SEQUENCE</scope>
</reference>
<dbReference type="InterPro" id="IPR013083">
    <property type="entry name" value="Znf_RING/FYVE/PHD"/>
</dbReference>
<keyword evidence="5" id="KW-0479">Metal-binding</keyword>
<dbReference type="InterPro" id="IPR044066">
    <property type="entry name" value="TRIAD_supradom"/>
</dbReference>
<protein>
    <recommendedName>
        <fullName evidence="3">RBR-type E3 ubiquitin transferase</fullName>
        <ecNumber evidence="3">2.3.2.31</ecNumber>
    </recommendedName>
</protein>
<dbReference type="GO" id="GO:0061630">
    <property type="term" value="F:ubiquitin protein ligase activity"/>
    <property type="evidence" value="ECO:0007669"/>
    <property type="project" value="UniProtKB-EC"/>
</dbReference>
<dbReference type="PANTHER" id="PTHR11685">
    <property type="entry name" value="RBR FAMILY RING FINGER AND IBR DOMAIN-CONTAINING"/>
    <property type="match status" value="1"/>
</dbReference>
<accession>A0AA35SIE2</accession>
<evidence type="ECO:0000313" key="14">
    <source>
        <dbReference type="EMBL" id="CAI8030004.1"/>
    </source>
</evidence>
<evidence type="ECO:0000256" key="8">
    <source>
        <dbReference type="ARBA" id="ARBA00022786"/>
    </source>
</evidence>
<dbReference type="PROSITE" id="PS51873">
    <property type="entry name" value="TRIAD"/>
    <property type="match status" value="1"/>
</dbReference>
<dbReference type="AlphaFoldDB" id="A0AA35SIE2"/>
<keyword evidence="15" id="KW-1185">Reference proteome</keyword>
<feature type="compositionally biased region" description="Acidic residues" evidence="11">
    <location>
        <begin position="48"/>
        <end position="59"/>
    </location>
</feature>
<sequence length="550" mass="63724">MAGTDQQLKYPLPVLCVERFFSCSLLSFPTLWWVGVVMCDIEDVYEESSEGEEDVEEDELRFSSDEETKSTSAGAVCRQPPSYHSLSADTISKKMFDIVDEVNVVFQLPTPYVRLLLIACKWDKEKLLERYYAGDQEVLFREAHVVPQRRQQSQTDSTTLQVRTQSTAACGAAALPGQEFICDICMLAYIFDAMCGLECGHYFCQECWDSYLKVMVMCEGRSQSIQCPASHCSIVVDEATVLRLLRKPEVRKKYQLLITSSFVQDHPHLRWCPAPGCSHAVLCTNADLQPVVCECGHSFCFKCCEEPHEPVLCNYLTRWKKKCDDDSETSNWIHVNTKECPKCRATIEKNGGCNHMVCSTCRCEYCWVCLGPWAPHGASWYNCNRYNEKESKDARNLQAQSRAALDRYLFYCNRYMNHMKSLQMEHKLYEMAHSKMQELQAMNVSWIEAQFVKKAVDVLCQCRQVLMYSYCFAFYLKKNNHTFIFEDNQGDLEMATECLSEYLERDITEDTLSNMKTMVQDKTKYCEMRCRAVLEHVYEGYDNDFWEFTE</sequence>
<dbReference type="InterPro" id="IPR045840">
    <property type="entry name" value="Ariadne"/>
</dbReference>
<keyword evidence="7 10" id="KW-0863">Zinc-finger</keyword>
<dbReference type="Pfam" id="PF19422">
    <property type="entry name" value="Ariadne"/>
    <property type="match status" value="1"/>
</dbReference>
<comment type="caution">
    <text evidence="14">The sequence shown here is derived from an EMBL/GenBank/DDBJ whole genome shotgun (WGS) entry which is preliminary data.</text>
</comment>
<evidence type="ECO:0000259" key="13">
    <source>
        <dbReference type="PROSITE" id="PS51873"/>
    </source>
</evidence>
<comment type="catalytic activity">
    <reaction evidence="1">
        <text>[E2 ubiquitin-conjugating enzyme]-S-ubiquitinyl-L-cysteine + [acceptor protein]-L-lysine = [E2 ubiquitin-conjugating enzyme]-L-cysteine + [acceptor protein]-N(6)-ubiquitinyl-L-lysine.</text>
        <dbReference type="EC" id="2.3.2.31"/>
    </reaction>
</comment>
<evidence type="ECO:0000259" key="12">
    <source>
        <dbReference type="PROSITE" id="PS50089"/>
    </source>
</evidence>